<dbReference type="Pfam" id="PF12150">
    <property type="entry name" value="MFP2b"/>
    <property type="match status" value="2"/>
</dbReference>
<dbReference type="AlphaFoldDB" id="A0A8S1HUL2"/>
<dbReference type="PANTHER" id="PTHR31578:SF3">
    <property type="entry name" value="NEMATODE SPECIFIC PEPTIDE FAMILY"/>
    <property type="match status" value="1"/>
</dbReference>
<dbReference type="OrthoDB" id="5772941at2759"/>
<dbReference type="EMBL" id="CAJGYM010000147">
    <property type="protein sequence ID" value="CAD6198979.1"/>
    <property type="molecule type" value="Genomic_DNA"/>
</dbReference>
<accession>A0A8S1HUL2</accession>
<dbReference type="InterPro" id="IPR021010">
    <property type="entry name" value="Cytosolic_motility_protein"/>
</dbReference>
<evidence type="ECO:0000313" key="1">
    <source>
        <dbReference type="EMBL" id="CAD6198979.1"/>
    </source>
</evidence>
<dbReference type="SUPFAM" id="SSF141739">
    <property type="entry name" value="MFPT repeat-like"/>
    <property type="match status" value="2"/>
</dbReference>
<name>A0A8S1HUL2_9PELO</name>
<reference evidence="1" key="1">
    <citation type="submission" date="2020-10" db="EMBL/GenBank/DDBJ databases">
        <authorList>
            <person name="Kikuchi T."/>
        </authorList>
    </citation>
    <scope>NUCLEOTIDE SEQUENCE</scope>
    <source>
        <strain evidence="1">NKZ352</strain>
    </source>
</reference>
<evidence type="ECO:0000313" key="2">
    <source>
        <dbReference type="Proteomes" id="UP000835052"/>
    </source>
</evidence>
<dbReference type="PANTHER" id="PTHR31578">
    <property type="entry name" value="PROTEIN CBG21223-RELATED"/>
    <property type="match status" value="1"/>
</dbReference>
<dbReference type="Proteomes" id="UP000835052">
    <property type="component" value="Unassembled WGS sequence"/>
</dbReference>
<protein>
    <submittedName>
        <fullName evidence="1">Uncharacterized protein</fullName>
    </submittedName>
</protein>
<organism evidence="1 2">
    <name type="scientific">Caenorhabditis auriculariae</name>
    <dbReference type="NCBI Taxonomy" id="2777116"/>
    <lineage>
        <taxon>Eukaryota</taxon>
        <taxon>Metazoa</taxon>
        <taxon>Ecdysozoa</taxon>
        <taxon>Nematoda</taxon>
        <taxon>Chromadorea</taxon>
        <taxon>Rhabditida</taxon>
        <taxon>Rhabditina</taxon>
        <taxon>Rhabditomorpha</taxon>
        <taxon>Rhabditoidea</taxon>
        <taxon>Rhabditidae</taxon>
        <taxon>Peloderinae</taxon>
        <taxon>Caenorhabditis</taxon>
    </lineage>
</organism>
<proteinExistence type="predicted"/>
<sequence>MAATKAKEDVWAFQPIGAPFPEAPVRVPNQQNMYVALWYKHGKPVHGRAWNNDGVVECSFPFNTAELTGKKDLGGQIQILQYKGDYNSLGYWYEWLPLSRRLDGGNVRELVRCGNSTPVLAKLADGSEKIGFLDLSTEVALISINGKTEKFEGAQTANLLGIYRNLFPPPTGLKVYDDLWYDLRYNDNFPKNAVPADGRQLATETGPMFQYVGLWYKHGDPLFGRAYPDHAGKTKAHFGKNNQENSGPEIGSMQLLTVPEASCMGLEYKWMTLSEGKASGWTAVHVGSAAPCILKDEKGLEVLGNLDLSTERASAGYGGKEKVIQGAPVAQLKVLFKRRIA</sequence>
<keyword evidence="2" id="KW-1185">Reference proteome</keyword>
<gene>
    <name evidence="1" type="ORF">CAUJ_LOCUS14884</name>
</gene>
<comment type="caution">
    <text evidence="1">The sequence shown here is derived from an EMBL/GenBank/DDBJ whole genome shotgun (WGS) entry which is preliminary data.</text>
</comment>